<protein>
    <submittedName>
        <fullName evidence="1">Uncharacterized protein</fullName>
    </submittedName>
</protein>
<dbReference type="EMBL" id="JAOL01000132">
    <property type="protein sequence ID" value="EUA88867.1"/>
    <property type="molecule type" value="Genomic_DNA"/>
</dbReference>
<accession>A0ABP3ABX1</accession>
<sequence>MRKPFGRGDFVAAAVGRCRAGILRAPPMASRWVIRLNGEATGVRGACRVLDQRV</sequence>
<gene>
    <name evidence="1" type="ORF">I551_4664</name>
</gene>
<comment type="caution">
    <text evidence="1">The sequence shown here is derived from an EMBL/GenBank/DDBJ whole genome shotgun (WGS) entry which is preliminary data.</text>
</comment>
<keyword evidence="2" id="KW-1185">Reference proteome</keyword>
<proteinExistence type="predicted"/>
<dbReference type="Proteomes" id="UP000020681">
    <property type="component" value="Unassembled WGS sequence"/>
</dbReference>
<organism evidence="1 2">
    <name type="scientific">Mycobacterium ulcerans str. Harvey</name>
    <dbReference type="NCBI Taxonomy" id="1299332"/>
    <lineage>
        <taxon>Bacteria</taxon>
        <taxon>Bacillati</taxon>
        <taxon>Actinomycetota</taxon>
        <taxon>Actinomycetes</taxon>
        <taxon>Mycobacteriales</taxon>
        <taxon>Mycobacteriaceae</taxon>
        <taxon>Mycobacterium</taxon>
        <taxon>Mycobacterium ulcerans group</taxon>
    </lineage>
</organism>
<evidence type="ECO:0000313" key="1">
    <source>
        <dbReference type="EMBL" id="EUA88867.1"/>
    </source>
</evidence>
<reference evidence="1 2" key="1">
    <citation type="submission" date="2014-01" db="EMBL/GenBank/DDBJ databases">
        <authorList>
            <person name="Dobos K."/>
            <person name="Lenaerts A."/>
            <person name="Ordway D."/>
            <person name="DeGroote M.A."/>
            <person name="Parker T."/>
            <person name="Sizemore C."/>
            <person name="Tallon L.J."/>
            <person name="Sadzewicz L.K."/>
            <person name="Sengamalay N."/>
            <person name="Fraser C.M."/>
            <person name="Hine E."/>
            <person name="Shefchek K.A."/>
            <person name="Das S.P."/>
            <person name="Tettelin H."/>
        </authorList>
    </citation>
    <scope>NUCLEOTIDE SEQUENCE [LARGE SCALE GENOMIC DNA]</scope>
    <source>
        <strain evidence="1 2">Harvey</strain>
    </source>
</reference>
<evidence type="ECO:0000313" key="2">
    <source>
        <dbReference type="Proteomes" id="UP000020681"/>
    </source>
</evidence>
<name>A0ABP3ABX1_MYCUL</name>